<sequence length="149" mass="16893">MKIIIQRVKKAEVRVKGKVVGRIGIGLSVLLGVCKEDKQKDVDYLVNKIINLRIFEDENGRMNCSAIEVGAEFLIVSQFTLYGSCEKGRRPSFDKAAVPQKAKELYEYFVTQLKVKEFKVETGQFQAMMDVDLVNSGPVTFILETRKKL</sequence>
<dbReference type="InterPro" id="IPR023509">
    <property type="entry name" value="DTD-like_sf"/>
</dbReference>
<dbReference type="EMBL" id="UOGJ01000036">
    <property type="protein sequence ID" value="VAX35192.1"/>
    <property type="molecule type" value="Genomic_DNA"/>
</dbReference>
<dbReference type="PANTHER" id="PTHR10472:SF5">
    <property type="entry name" value="D-AMINOACYL-TRNA DEACYLASE 1"/>
    <property type="match status" value="1"/>
</dbReference>
<dbReference type="Pfam" id="PF02580">
    <property type="entry name" value="Tyr_Deacylase"/>
    <property type="match status" value="1"/>
</dbReference>
<organism evidence="2">
    <name type="scientific">hydrothermal vent metagenome</name>
    <dbReference type="NCBI Taxonomy" id="652676"/>
    <lineage>
        <taxon>unclassified sequences</taxon>
        <taxon>metagenomes</taxon>
        <taxon>ecological metagenomes</taxon>
    </lineage>
</organism>
<evidence type="ECO:0000313" key="2">
    <source>
        <dbReference type="EMBL" id="VAX35192.1"/>
    </source>
</evidence>
<dbReference type="FunFam" id="3.50.80.10:FF:000001">
    <property type="entry name" value="D-aminoacyl-tRNA deacylase"/>
    <property type="match status" value="1"/>
</dbReference>
<dbReference type="GO" id="GO:0051500">
    <property type="term" value="F:D-tyrosyl-tRNA(Tyr) deacylase activity"/>
    <property type="evidence" value="ECO:0007669"/>
    <property type="project" value="TreeGrafter"/>
</dbReference>
<dbReference type="CDD" id="cd00563">
    <property type="entry name" value="Dtyr_deacylase"/>
    <property type="match status" value="1"/>
</dbReference>
<dbReference type="Gene3D" id="3.50.80.10">
    <property type="entry name" value="D-tyrosyl-tRNA(Tyr) deacylase"/>
    <property type="match status" value="1"/>
</dbReference>
<name>A0A3B1D383_9ZZZZ</name>
<dbReference type="EC" id="3.1.1.96" evidence="2"/>
<accession>A0A3B1D383</accession>
<dbReference type="AlphaFoldDB" id="A0A3B1D383"/>
<gene>
    <name evidence="2" type="ORF">MNBD_UNCLBAC01-1998</name>
</gene>
<dbReference type="InterPro" id="IPR003732">
    <property type="entry name" value="Daa-tRNA_deacyls_DTD"/>
</dbReference>
<evidence type="ECO:0000256" key="1">
    <source>
        <dbReference type="ARBA" id="ARBA00009673"/>
    </source>
</evidence>
<reference evidence="2" key="1">
    <citation type="submission" date="2018-06" db="EMBL/GenBank/DDBJ databases">
        <authorList>
            <person name="Zhirakovskaya E."/>
        </authorList>
    </citation>
    <scope>NUCLEOTIDE SEQUENCE</scope>
</reference>
<dbReference type="HAMAP" id="MF_00518">
    <property type="entry name" value="Deacylase_Dtd"/>
    <property type="match status" value="1"/>
</dbReference>
<dbReference type="GO" id="GO:0005737">
    <property type="term" value="C:cytoplasm"/>
    <property type="evidence" value="ECO:0007669"/>
    <property type="project" value="InterPro"/>
</dbReference>
<dbReference type="NCBIfam" id="TIGR00256">
    <property type="entry name" value="D-aminoacyl-tRNA deacylase"/>
    <property type="match status" value="1"/>
</dbReference>
<protein>
    <submittedName>
        <fullName evidence="2">D-aminoacyl-tRNA deacylase</fullName>
        <ecNumber evidence="2">3.1.1.96</ecNumber>
    </submittedName>
</protein>
<dbReference type="PANTHER" id="PTHR10472">
    <property type="entry name" value="D-TYROSYL-TRNA TYR DEACYLASE"/>
    <property type="match status" value="1"/>
</dbReference>
<comment type="similarity">
    <text evidence="1">Belongs to the DTD family.</text>
</comment>
<keyword evidence="2" id="KW-0378">Hydrolase</keyword>
<proteinExistence type="inferred from homology"/>
<dbReference type="SUPFAM" id="SSF69500">
    <property type="entry name" value="DTD-like"/>
    <property type="match status" value="1"/>
</dbReference>